<evidence type="ECO:0000313" key="3">
    <source>
        <dbReference type="EMBL" id="TFB83963.1"/>
    </source>
</evidence>
<dbReference type="PANTHER" id="PTHR42831">
    <property type="entry name" value="FE-S PROTEIN MATURATION AUXILIARY FACTOR YITW"/>
    <property type="match status" value="1"/>
</dbReference>
<dbReference type="SUPFAM" id="SSF117916">
    <property type="entry name" value="Fe-S cluster assembly (FSCA) domain-like"/>
    <property type="match status" value="1"/>
</dbReference>
<evidence type="ECO:0000313" key="2">
    <source>
        <dbReference type="EMBL" id="SFH91017.1"/>
    </source>
</evidence>
<dbReference type="STRING" id="995038.SAMN05216274_12122"/>
<reference evidence="3 5" key="2">
    <citation type="submission" date="2019-03" db="EMBL/GenBank/DDBJ databases">
        <title>Genomics of glacier-inhabiting Cryobacterium strains.</title>
        <authorList>
            <person name="Liu Q."/>
            <person name="Xin Y.-H."/>
        </authorList>
    </citation>
    <scope>NUCLEOTIDE SEQUENCE [LARGE SCALE GENOMIC DNA]</scope>
    <source>
        <strain evidence="3 5">Hh34</strain>
    </source>
</reference>
<accession>A0A1I3DWA2</accession>
<keyword evidence="4" id="KW-1185">Reference proteome</keyword>
<dbReference type="Proteomes" id="UP000297963">
    <property type="component" value="Unassembled WGS sequence"/>
</dbReference>
<feature type="domain" description="MIP18 family-like" evidence="1">
    <location>
        <begin position="11"/>
        <end position="76"/>
    </location>
</feature>
<dbReference type="AlphaFoldDB" id="A0A1I3DWA2"/>
<organism evidence="3 5">
    <name type="scientific">Cryobacterium levicorallinum</name>
    <dbReference type="NCBI Taxonomy" id="995038"/>
    <lineage>
        <taxon>Bacteria</taxon>
        <taxon>Bacillati</taxon>
        <taxon>Actinomycetota</taxon>
        <taxon>Actinomycetes</taxon>
        <taxon>Micrococcales</taxon>
        <taxon>Microbacteriaceae</taxon>
        <taxon>Cryobacterium</taxon>
    </lineage>
</organism>
<dbReference type="RefSeq" id="WP_092452431.1">
    <property type="nucleotide sequence ID" value="NZ_BKAC01000028.1"/>
</dbReference>
<name>A0A1I3DWA2_9MICO</name>
<dbReference type="InterPro" id="IPR052339">
    <property type="entry name" value="Fe-S_Maturation_MIP18"/>
</dbReference>
<dbReference type="Proteomes" id="UP000199681">
    <property type="component" value="Unassembled WGS sequence"/>
</dbReference>
<dbReference type="InterPro" id="IPR002744">
    <property type="entry name" value="MIP18-like"/>
</dbReference>
<proteinExistence type="predicted"/>
<sequence>MVSALTPARQDDIEEALKNVMDIEIGINVFDLGLIYGLAWDDDTDTLVIQMTLTSAGCPEQEVLTEQTEQALVGVVERHRINWVWMPPWTPDKITDDGRDMISALGLRL</sequence>
<reference evidence="2 4" key="1">
    <citation type="submission" date="2016-10" db="EMBL/GenBank/DDBJ databases">
        <authorList>
            <person name="Varghese N."/>
            <person name="Submissions S."/>
        </authorList>
    </citation>
    <scope>NUCLEOTIDE SEQUENCE [LARGE SCALE GENOMIC DNA]</scope>
    <source>
        <strain evidence="2 4">GMCC 1.11211</strain>
    </source>
</reference>
<comment type="caution">
    <text evidence="3">The sequence shown here is derived from an EMBL/GenBank/DDBJ whole genome shotgun (WGS) entry which is preliminary data.</text>
</comment>
<dbReference type="Gene3D" id="3.30.300.130">
    <property type="entry name" value="Fe-S cluster assembly (FSCA)"/>
    <property type="match status" value="1"/>
</dbReference>
<dbReference type="PANTHER" id="PTHR42831:SF1">
    <property type="entry name" value="FE-S PROTEIN MATURATION AUXILIARY FACTOR YITW"/>
    <property type="match status" value="1"/>
</dbReference>
<dbReference type="InterPro" id="IPR034904">
    <property type="entry name" value="FSCA_dom_sf"/>
</dbReference>
<evidence type="ECO:0000313" key="4">
    <source>
        <dbReference type="Proteomes" id="UP000199681"/>
    </source>
</evidence>
<dbReference type="EMBL" id="SOFE01000021">
    <property type="protein sequence ID" value="TFB83963.1"/>
    <property type="molecule type" value="Genomic_DNA"/>
</dbReference>
<protein>
    <submittedName>
        <fullName evidence="3">Metal-sulfur cluster assembly factor</fullName>
    </submittedName>
    <submittedName>
        <fullName evidence="2">Metal-sulfur cluster biosynthetic enzyme</fullName>
    </submittedName>
</protein>
<dbReference type="EMBL" id="FOPW01000021">
    <property type="protein sequence ID" value="SFH91017.1"/>
    <property type="molecule type" value="Genomic_DNA"/>
</dbReference>
<evidence type="ECO:0000313" key="5">
    <source>
        <dbReference type="Proteomes" id="UP000297963"/>
    </source>
</evidence>
<evidence type="ECO:0000259" key="1">
    <source>
        <dbReference type="Pfam" id="PF01883"/>
    </source>
</evidence>
<gene>
    <name evidence="3" type="ORF">E3O11_10210</name>
    <name evidence="2" type="ORF">SAMN05216274_12122</name>
</gene>
<dbReference type="Pfam" id="PF01883">
    <property type="entry name" value="FeS_assembly_P"/>
    <property type="match status" value="1"/>
</dbReference>